<dbReference type="CDD" id="cd11642">
    <property type="entry name" value="SUMT"/>
    <property type="match status" value="1"/>
</dbReference>
<dbReference type="GO" id="GO:0004851">
    <property type="term" value="F:uroporphyrin-III C-methyltransferase activity"/>
    <property type="evidence" value="ECO:0007669"/>
    <property type="project" value="InterPro"/>
</dbReference>
<comment type="pathway">
    <text evidence="12">Porphyrin-containing compound metabolism; siroheme biosynthesis; precorrin-2 from uroporphyrinogen III: step 1/1.</text>
</comment>
<dbReference type="SUPFAM" id="SSF53790">
    <property type="entry name" value="Tetrapyrrole methylase"/>
    <property type="match status" value="1"/>
</dbReference>
<evidence type="ECO:0000256" key="7">
    <source>
        <dbReference type="ARBA" id="ARBA00023002"/>
    </source>
</evidence>
<keyword evidence="10" id="KW-0627">Porphyrin biosynthesis</keyword>
<dbReference type="InterPro" id="IPR019478">
    <property type="entry name" value="Sirohaem_synthase_dimer_dom"/>
</dbReference>
<dbReference type="PIRSF" id="PIRSF036426">
    <property type="entry name" value="Sirohaem_synth"/>
    <property type="match status" value="1"/>
</dbReference>
<dbReference type="GO" id="GO:0051287">
    <property type="term" value="F:NAD binding"/>
    <property type="evidence" value="ECO:0007669"/>
    <property type="project" value="InterPro"/>
</dbReference>
<keyword evidence="8" id="KW-0520">NAD</keyword>
<dbReference type="GO" id="GO:0009236">
    <property type="term" value="P:cobalamin biosynthetic process"/>
    <property type="evidence" value="ECO:0007669"/>
    <property type="project" value="UniProtKB-KW"/>
</dbReference>
<evidence type="ECO:0000259" key="18">
    <source>
        <dbReference type="Pfam" id="PF10414"/>
    </source>
</evidence>
<comment type="pathway">
    <text evidence="1">Porphyrin-containing compound metabolism; siroheme biosynthesis; sirohydrochlorin from precorrin-2: step 1/1.</text>
</comment>
<dbReference type="Gene3D" id="1.10.8.210">
    <property type="entry name" value="Sirohaem synthase, dimerisation domain"/>
    <property type="match status" value="1"/>
</dbReference>
<evidence type="ECO:0000313" key="20">
    <source>
        <dbReference type="EMBL" id="BCI67403.1"/>
    </source>
</evidence>
<evidence type="ECO:0000313" key="21">
    <source>
        <dbReference type="Proteomes" id="UP000515220"/>
    </source>
</evidence>
<dbReference type="InterPro" id="IPR050161">
    <property type="entry name" value="Siro_Cobalamin_biosynth"/>
</dbReference>
<evidence type="ECO:0000259" key="19">
    <source>
        <dbReference type="Pfam" id="PF14824"/>
    </source>
</evidence>
<evidence type="ECO:0000256" key="12">
    <source>
        <dbReference type="ARBA" id="ARBA00025705"/>
    </source>
</evidence>
<dbReference type="NCBIfam" id="TIGR01469">
    <property type="entry name" value="cobA_cysG_Cterm"/>
    <property type="match status" value="1"/>
</dbReference>
<accession>A0A6S6PJA7</accession>
<dbReference type="NCBIfam" id="TIGR01470">
    <property type="entry name" value="cysG_Nterm"/>
    <property type="match status" value="1"/>
</dbReference>
<gene>
    <name evidence="20" type="primary">cysG</name>
    <name evidence="20" type="ORF">AAJCM20276_20270</name>
</gene>
<evidence type="ECO:0000256" key="14">
    <source>
        <dbReference type="ARBA" id="ARBA00060548"/>
    </source>
</evidence>
<dbReference type="InterPro" id="IPR014777">
    <property type="entry name" value="4pyrrole_Mease_sub1"/>
</dbReference>
<keyword evidence="11" id="KW-0511">Multifunctional enzyme</keyword>
<feature type="active site" description="Proton donor" evidence="15">
    <location>
        <position position="284"/>
    </location>
</feature>
<feature type="active site" description="Proton acceptor" evidence="15">
    <location>
        <position position="262"/>
    </location>
</feature>
<dbReference type="InterPro" id="IPR000878">
    <property type="entry name" value="4pyrrol_Mease"/>
</dbReference>
<dbReference type="InterPro" id="IPR006367">
    <property type="entry name" value="Sirohaem_synthase_N"/>
</dbReference>
<feature type="domain" description="Tetrapyrrole methylase" evidence="17">
    <location>
        <begin position="232"/>
        <end position="442"/>
    </location>
</feature>
<evidence type="ECO:0000256" key="15">
    <source>
        <dbReference type="PIRSR" id="PIRSR036426-1"/>
    </source>
</evidence>
<dbReference type="Gene3D" id="3.40.1010.10">
    <property type="entry name" value="Cobalt-precorrin-4 Transmethylase, Domain 1"/>
    <property type="match status" value="1"/>
</dbReference>
<dbReference type="NCBIfam" id="NF007922">
    <property type="entry name" value="PRK10637.1"/>
    <property type="match status" value="1"/>
</dbReference>
<dbReference type="InterPro" id="IPR036291">
    <property type="entry name" value="NAD(P)-bd_dom_sf"/>
</dbReference>
<evidence type="ECO:0000256" key="8">
    <source>
        <dbReference type="ARBA" id="ARBA00023027"/>
    </source>
</evidence>
<dbReference type="InterPro" id="IPR035996">
    <property type="entry name" value="4pyrrol_Methylase_sf"/>
</dbReference>
<evidence type="ECO:0000259" key="17">
    <source>
        <dbReference type="Pfam" id="PF00590"/>
    </source>
</evidence>
<dbReference type="InterPro" id="IPR006366">
    <property type="entry name" value="CobA/CysG_C"/>
</dbReference>
<dbReference type="PROSITE" id="PS00840">
    <property type="entry name" value="SUMT_2"/>
    <property type="match status" value="1"/>
</dbReference>
<dbReference type="InterPro" id="IPR012409">
    <property type="entry name" value="Sirohaem_synth"/>
</dbReference>
<dbReference type="FunFam" id="3.40.1010.10:FF:000001">
    <property type="entry name" value="Siroheme synthase"/>
    <property type="match status" value="1"/>
</dbReference>
<dbReference type="Pfam" id="PF10414">
    <property type="entry name" value="CysG_dimeriser"/>
    <property type="match status" value="1"/>
</dbReference>
<reference evidence="20 21" key="1">
    <citation type="submission" date="2020-07" db="EMBL/GenBank/DDBJ databases">
        <title>Complete Genome Sequence of an acetic acid bacterium, Acetobacter aceti JCM20276.</title>
        <authorList>
            <person name="Hirose Y."/>
            <person name="Mihara H."/>
        </authorList>
    </citation>
    <scope>NUCLEOTIDE SEQUENCE [LARGE SCALE GENOMIC DNA]</scope>
    <source>
        <strain evidence="20 21">JCM20276</strain>
    </source>
</reference>
<dbReference type="Pfam" id="PF13241">
    <property type="entry name" value="NAD_binding_7"/>
    <property type="match status" value="1"/>
</dbReference>
<dbReference type="GO" id="GO:0043115">
    <property type="term" value="F:precorrin-2 dehydrogenase activity"/>
    <property type="evidence" value="ECO:0007669"/>
    <property type="project" value="UniProtKB-EC"/>
</dbReference>
<evidence type="ECO:0000256" key="5">
    <source>
        <dbReference type="ARBA" id="ARBA00022679"/>
    </source>
</evidence>
<dbReference type="Proteomes" id="UP000515220">
    <property type="component" value="Chromosome"/>
</dbReference>
<comment type="pathway">
    <text evidence="14">Cofactor biosynthesis; adenosylcobalamin biosynthesis; precorrin-2 from uroporphyrinogen III: step 1/1.</text>
</comment>
<dbReference type="RefSeq" id="WP_099347570.1">
    <property type="nucleotide sequence ID" value="NZ_AP023326.1"/>
</dbReference>
<dbReference type="InterPro" id="IPR003043">
    <property type="entry name" value="Uropor_MeTrfase_CS"/>
</dbReference>
<dbReference type="InterPro" id="IPR014776">
    <property type="entry name" value="4pyrrole_Mease_sub2"/>
</dbReference>
<evidence type="ECO:0000256" key="6">
    <source>
        <dbReference type="ARBA" id="ARBA00022691"/>
    </source>
</evidence>
<dbReference type="Pfam" id="PF00590">
    <property type="entry name" value="TP_methylase"/>
    <property type="match status" value="1"/>
</dbReference>
<dbReference type="InterPro" id="IPR037115">
    <property type="entry name" value="Sirohaem_synt_dimer_dom_sf"/>
</dbReference>
<keyword evidence="4 16" id="KW-0489">Methyltransferase</keyword>
<dbReference type="NCBIfam" id="NF004790">
    <property type="entry name" value="PRK06136.1"/>
    <property type="match status" value="1"/>
</dbReference>
<dbReference type="GO" id="GO:0051266">
    <property type="term" value="F:sirohydrochlorin ferrochelatase activity"/>
    <property type="evidence" value="ECO:0007669"/>
    <property type="project" value="InterPro"/>
</dbReference>
<dbReference type="FunFam" id="3.30.950.10:FF:000001">
    <property type="entry name" value="Siroheme synthase"/>
    <property type="match status" value="1"/>
</dbReference>
<dbReference type="UniPathway" id="UPA00262">
    <property type="reaction ID" value="UER00211"/>
</dbReference>
<keyword evidence="7" id="KW-0560">Oxidoreductase</keyword>
<dbReference type="AlphaFoldDB" id="A0A6S6PJA7"/>
<evidence type="ECO:0000256" key="4">
    <source>
        <dbReference type="ARBA" id="ARBA00022603"/>
    </source>
</evidence>
<dbReference type="InterPro" id="IPR028281">
    <property type="entry name" value="Sirohaem_synthase_central"/>
</dbReference>
<dbReference type="PANTHER" id="PTHR45790">
    <property type="entry name" value="SIROHEME SYNTHASE-RELATED"/>
    <property type="match status" value="1"/>
</dbReference>
<dbReference type="SUPFAM" id="SSF75615">
    <property type="entry name" value="Siroheme synthase middle domains-like"/>
    <property type="match status" value="1"/>
</dbReference>
<keyword evidence="5 16" id="KW-0808">Transferase</keyword>
<evidence type="ECO:0000256" key="16">
    <source>
        <dbReference type="RuleBase" id="RU003960"/>
    </source>
</evidence>
<keyword evidence="6" id="KW-0949">S-adenosyl-L-methionine</keyword>
<dbReference type="Gene3D" id="3.30.160.110">
    <property type="entry name" value="Siroheme synthase, domain 2"/>
    <property type="match status" value="1"/>
</dbReference>
<keyword evidence="3" id="KW-0169">Cobalamin biosynthesis</keyword>
<proteinExistence type="inferred from homology"/>
<dbReference type="Gene3D" id="3.30.950.10">
    <property type="entry name" value="Methyltransferase, Cobalt-precorrin-4 Transmethylase, Domain 2"/>
    <property type="match status" value="1"/>
</dbReference>
<evidence type="ECO:0000256" key="1">
    <source>
        <dbReference type="ARBA" id="ARBA00005010"/>
    </source>
</evidence>
<dbReference type="Gene3D" id="3.40.50.720">
    <property type="entry name" value="NAD(P)-binding Rossmann-like Domain"/>
    <property type="match status" value="1"/>
</dbReference>
<dbReference type="PANTHER" id="PTHR45790:SF1">
    <property type="entry name" value="SIROHEME SYNTHASE"/>
    <property type="match status" value="1"/>
</dbReference>
<sequence>MTANDLLAESRNIWFPVVLRLDNTTKTLVIGGGEVAANKVSLLLATDTRVVVISPTLCGELERALKSGRLEHIATQASREVLEAQLPGAKLVYAATSDRAVNHLTAELAQKMNIPVCAVDDPDPSSFITPAIVRRGPVMVAISTSGAAPVLARRIRERIETLLPAGISRLSRFMQSARGKMAQIHPSPETRRRVWENFLDGKGAEQALAGDETGASATLDRLASDEKGGGEVWLVGAGPGDADLLTLKALRLMQNADSVLYDHLLPPDILDRVRRDAERIFVGKQKSNHALPQPSINDELIRRAKAGERVLRLKGGDPFIFGRGGEEIEALMEAGVSFRVVPGISAANGCAASSGIPLTHRDCAQSCLFLTGHARADGTLDLPWHTIALRGQTVVIYMGLGGIASLCEQLMTHGLPPTWPAAVIEKGTQPDQRVITADLTSLPRLTIEQDFRSPALIIVGEVVKHRVVSPEI</sequence>
<dbReference type="SUPFAM" id="SSF51735">
    <property type="entry name" value="NAD(P)-binding Rossmann-fold domains"/>
    <property type="match status" value="1"/>
</dbReference>
<dbReference type="EMBL" id="AP023326">
    <property type="protein sequence ID" value="BCI67403.1"/>
    <property type="molecule type" value="Genomic_DNA"/>
</dbReference>
<comment type="similarity">
    <text evidence="2 16">Belongs to the precorrin methyltransferase family.</text>
</comment>
<evidence type="ECO:0000256" key="3">
    <source>
        <dbReference type="ARBA" id="ARBA00022573"/>
    </source>
</evidence>
<comment type="catalytic activity">
    <reaction evidence="13">
        <text>precorrin-2 + NAD(+) = sirohydrochlorin + NADH + 2 H(+)</text>
        <dbReference type="Rhea" id="RHEA:15613"/>
        <dbReference type="ChEBI" id="CHEBI:15378"/>
        <dbReference type="ChEBI" id="CHEBI:57540"/>
        <dbReference type="ChEBI" id="CHEBI:57945"/>
        <dbReference type="ChEBI" id="CHEBI:58351"/>
        <dbReference type="ChEBI" id="CHEBI:58827"/>
        <dbReference type="EC" id="1.3.1.76"/>
    </reaction>
</comment>
<feature type="domain" description="Sirohaem synthase dimerisation" evidence="18">
    <location>
        <begin position="167"/>
        <end position="222"/>
    </location>
</feature>
<dbReference type="GO" id="GO:0019354">
    <property type="term" value="P:siroheme biosynthetic process"/>
    <property type="evidence" value="ECO:0007669"/>
    <property type="project" value="UniProtKB-UniPathway"/>
</dbReference>
<evidence type="ECO:0000256" key="10">
    <source>
        <dbReference type="ARBA" id="ARBA00023244"/>
    </source>
</evidence>
<feature type="domain" description="Siroheme synthase central" evidence="19">
    <location>
        <begin position="135"/>
        <end position="160"/>
    </location>
</feature>
<keyword evidence="9" id="KW-0456">Lyase</keyword>
<organism evidence="20 21">
    <name type="scientific">Acetobacter aceti</name>
    <dbReference type="NCBI Taxonomy" id="435"/>
    <lineage>
        <taxon>Bacteria</taxon>
        <taxon>Pseudomonadati</taxon>
        <taxon>Pseudomonadota</taxon>
        <taxon>Alphaproteobacteria</taxon>
        <taxon>Acetobacterales</taxon>
        <taxon>Acetobacteraceae</taxon>
        <taxon>Acetobacter</taxon>
        <taxon>Acetobacter subgen. Acetobacter</taxon>
    </lineage>
</organism>
<name>A0A6S6PJA7_ACEAC</name>
<protein>
    <submittedName>
        <fullName evidence="20">Siroheme synthase</fullName>
    </submittedName>
</protein>
<evidence type="ECO:0000256" key="13">
    <source>
        <dbReference type="ARBA" id="ARBA00047561"/>
    </source>
</evidence>
<dbReference type="Pfam" id="PF14824">
    <property type="entry name" value="Sirohm_synth_M"/>
    <property type="match status" value="1"/>
</dbReference>
<evidence type="ECO:0000256" key="2">
    <source>
        <dbReference type="ARBA" id="ARBA00005879"/>
    </source>
</evidence>
<evidence type="ECO:0000256" key="11">
    <source>
        <dbReference type="ARBA" id="ARBA00023268"/>
    </source>
</evidence>
<evidence type="ECO:0000256" key="9">
    <source>
        <dbReference type="ARBA" id="ARBA00023239"/>
    </source>
</evidence>
<dbReference type="PROSITE" id="PS00839">
    <property type="entry name" value="SUMT_1"/>
    <property type="match status" value="1"/>
</dbReference>
<dbReference type="GO" id="GO:0032259">
    <property type="term" value="P:methylation"/>
    <property type="evidence" value="ECO:0007669"/>
    <property type="project" value="UniProtKB-KW"/>
</dbReference>